<evidence type="ECO:0000313" key="2">
    <source>
        <dbReference type="EMBL" id="KAA2243993.1"/>
    </source>
</evidence>
<dbReference type="AlphaFoldDB" id="A0A5B2VVZ3"/>
<evidence type="ECO:0000256" key="1">
    <source>
        <dbReference type="SAM" id="Phobius"/>
    </source>
</evidence>
<keyword evidence="1" id="KW-0472">Membrane</keyword>
<feature type="transmembrane region" description="Helical" evidence="1">
    <location>
        <begin position="30"/>
        <end position="52"/>
    </location>
</feature>
<feature type="transmembrane region" description="Helical" evidence="1">
    <location>
        <begin position="124"/>
        <end position="148"/>
    </location>
</feature>
<feature type="transmembrane region" description="Helical" evidence="1">
    <location>
        <begin position="73"/>
        <end position="98"/>
    </location>
</feature>
<dbReference type="RefSeq" id="WP_149815305.1">
    <property type="nucleotide sequence ID" value="NZ_VUOA01000005.1"/>
</dbReference>
<sequence>MGVNGEPEETSSRVGTPTRSSVYLADPSPWFSVIWLFSMVAVGIGAAGGVILARYGPRILSEFASRADIPSEVYVEMCWLVVSVAATLALVAVSGASLKFIMLRYLVRDDAEAVGFGPRLSRTAALRVFAASSLLSAAVGAGLAFASLGGKV</sequence>
<name>A0A5B2VVZ3_9HYPH</name>
<organism evidence="2 3">
    <name type="scientific">Salinarimonas soli</name>
    <dbReference type="NCBI Taxonomy" id="1638099"/>
    <lineage>
        <taxon>Bacteria</taxon>
        <taxon>Pseudomonadati</taxon>
        <taxon>Pseudomonadota</taxon>
        <taxon>Alphaproteobacteria</taxon>
        <taxon>Hyphomicrobiales</taxon>
        <taxon>Salinarimonadaceae</taxon>
        <taxon>Salinarimonas</taxon>
    </lineage>
</organism>
<keyword evidence="1" id="KW-0812">Transmembrane</keyword>
<comment type="caution">
    <text evidence="2">The sequence shown here is derived from an EMBL/GenBank/DDBJ whole genome shotgun (WGS) entry which is preliminary data.</text>
</comment>
<evidence type="ECO:0000313" key="3">
    <source>
        <dbReference type="Proteomes" id="UP000323142"/>
    </source>
</evidence>
<reference evidence="2 3" key="2">
    <citation type="submission" date="2019-09" db="EMBL/GenBank/DDBJ databases">
        <authorList>
            <person name="Jin C."/>
        </authorList>
    </citation>
    <scope>NUCLEOTIDE SEQUENCE [LARGE SCALE GENOMIC DNA]</scope>
    <source>
        <strain evidence="2 3">BN140002</strain>
    </source>
</reference>
<proteinExistence type="predicted"/>
<keyword evidence="1" id="KW-1133">Transmembrane helix</keyword>
<keyword evidence="3" id="KW-1185">Reference proteome</keyword>
<reference evidence="2 3" key="1">
    <citation type="submission" date="2019-09" db="EMBL/GenBank/DDBJ databases">
        <title>Salinarimonas rosea gen. nov., sp. nov., a new member of the a-2 subgroup of the Proteobacteria.</title>
        <authorList>
            <person name="Liu J."/>
        </authorList>
    </citation>
    <scope>NUCLEOTIDE SEQUENCE [LARGE SCALE GENOMIC DNA]</scope>
    <source>
        <strain evidence="2 3">BN140002</strain>
    </source>
</reference>
<dbReference type="EMBL" id="VUOA01000005">
    <property type="protein sequence ID" value="KAA2243993.1"/>
    <property type="molecule type" value="Genomic_DNA"/>
</dbReference>
<protein>
    <submittedName>
        <fullName evidence="2">Uncharacterized protein</fullName>
    </submittedName>
</protein>
<gene>
    <name evidence="2" type="ORF">F0L46_01725</name>
</gene>
<dbReference type="Proteomes" id="UP000323142">
    <property type="component" value="Unassembled WGS sequence"/>
</dbReference>
<accession>A0A5B2VVZ3</accession>